<dbReference type="PANTHER" id="PTHR24061:SF599">
    <property type="entry name" value="G-PROTEIN COUPLED RECEPTORS FAMILY 3 PROFILE DOMAIN-CONTAINING PROTEIN"/>
    <property type="match status" value="1"/>
</dbReference>
<dbReference type="PRINTS" id="PR00248">
    <property type="entry name" value="GPCRMGR"/>
</dbReference>
<dbReference type="PRINTS" id="PR01535">
    <property type="entry name" value="VOMERONASL2R"/>
</dbReference>
<protein>
    <submittedName>
        <fullName evidence="13">Vomeronasal type-2 receptor 116-like</fullName>
    </submittedName>
</protein>
<dbReference type="KEGG" id="tsr:106552415"/>
<gene>
    <name evidence="13" type="primary">LOC106552415</name>
</gene>
<dbReference type="InterPro" id="IPR017979">
    <property type="entry name" value="GPCR_3_CS"/>
</dbReference>
<keyword evidence="4 10" id="KW-1133">Transmembrane helix</keyword>
<keyword evidence="3 10" id="KW-0812">Transmembrane</keyword>
<feature type="domain" description="G-protein coupled receptors family 3 profile" evidence="11">
    <location>
        <begin position="958"/>
        <end position="1221"/>
    </location>
</feature>
<evidence type="ECO:0000256" key="9">
    <source>
        <dbReference type="ARBA" id="ARBA00023224"/>
    </source>
</evidence>
<evidence type="ECO:0000256" key="2">
    <source>
        <dbReference type="ARBA" id="ARBA00022475"/>
    </source>
</evidence>
<dbReference type="OrthoDB" id="5984008at2759"/>
<evidence type="ECO:0000256" key="7">
    <source>
        <dbReference type="ARBA" id="ARBA00023170"/>
    </source>
</evidence>
<dbReference type="InterPro" id="IPR000337">
    <property type="entry name" value="GPCR_3"/>
</dbReference>
<dbReference type="PANTHER" id="PTHR24061">
    <property type="entry name" value="CALCIUM-SENSING RECEPTOR-RELATED"/>
    <property type="match status" value="1"/>
</dbReference>
<feature type="transmembrane region" description="Helical" evidence="10">
    <location>
        <begin position="995"/>
        <end position="1016"/>
    </location>
</feature>
<dbReference type="FunFam" id="3.40.50.2300:FF:000024">
    <property type="entry name" value="Vomeronasal 2, receptor 73"/>
    <property type="match status" value="2"/>
</dbReference>
<sequence>MERRRWFLTHNYQHTLALAFAVKEINEHSGILPNITLGFHITTDNSLESTTYLLAMELLSTRDRFIPNYKCDIQNSAVAVIGGPQRKTCLNMAIILNNYKFPQITYGSAPIMNNEADAGFFSWMFPNEVHQFNGILHLLLQFGWTWVGIVSMDEESKQRFIQKWIPKFSEKGICFDFLECINQMKYGNEAAEMIEETDKVYQVIMGSTVSAVILKGEIWTIMTLRIMIYLLDSEDIPKEKKSKIWIMTGQMEFTAIQMQRQLPIDFLHGALSFAIHSKELTRFQQFMQERNPNIDKEDGFIRDFWKDVFECSFSSDVTDENAESVCTGEEKLEILPNSVFDTTMNGHSYSVYNAVYAVAHALRAMHSSKLKEIQIMDERRSSWQLHYFLQRIFFNNSVGEEVSFGPNGELVTGFDILNWVTFPNKSFQRVQVGKIDPMASPDKLLTISAKDAVWPLIFNQEINEKTLMLANITLGILISDSYFTARGTTFASIELLSTQDRLIPNYKCDVKDMATSVIAGPNSHICSFMSNILNIYKMPQLLYGPAPQKEDNIHALFFHQVFPDQSIEIKGILSLLLYLKWKWIGLVFQRTESGERFVKNAVTTFPQKGVCFEFMEQLAMETFSDDILVTFRELIKMFVVIMNGTSNVVILHCENQVTVIFRMFPYASDFEEIPIQRKDKVWIMTAQMEFTSLSFQRMRGMDFFHGAISFAVSSKEISGFKHFVQTRKPTAEKEDHLTRLFWEQAFLCSFPSLDKDIEIMCTGEENLESLPNAIFDTTMTGQSYSIYNAVYAVGNALRAVLSPRFKYKVRAANERLVTVNQEAWQFVHKESVPGVYLLLKMLLFMTVMTALLPDIVCHISPRSTTCSMGKLHLIKHKYYHSGDLIIAGIMPQSYMMSESMKFKKHPSEELINDFMYRNIGLKCDAGDCSQCSDNQYPNKAQNRCILKRIIFLSYKEPLGITLTSVAFFCSVISAMVLGIFIKYQDTPIVKANNRNLTYVLLIALLLSFLCTLLFIGQPDQVKCLMRQTAFSIFFSVALSCMLGKTTIVVLAFMATKPGSQIRKWVGKRLAISIVLACSLLQIMICVGWLTISPPFADSDMHSMPEEIVLECNEGSTTMFYTVLGFLGLLTAISFTVAFFARKLPDSFNEAKFITFSMLVFCSVWISFVPTYLSTKGKYTVAVEIFSILASAAGLLCCIFSPKCYIIFLRPDLNKKEQLIKR</sequence>
<evidence type="ECO:0000256" key="3">
    <source>
        <dbReference type="ARBA" id="ARBA00022692"/>
    </source>
</evidence>
<evidence type="ECO:0000256" key="10">
    <source>
        <dbReference type="SAM" id="Phobius"/>
    </source>
</evidence>
<feature type="transmembrane region" description="Helical" evidence="10">
    <location>
        <begin position="1152"/>
        <end position="1172"/>
    </location>
</feature>
<feature type="transmembrane region" description="Helical" evidence="10">
    <location>
        <begin position="1069"/>
        <end position="1091"/>
    </location>
</feature>
<proteinExistence type="predicted"/>
<dbReference type="InterPro" id="IPR001828">
    <property type="entry name" value="ANF_lig-bd_rcpt"/>
</dbReference>
<feature type="transmembrane region" description="Helical" evidence="10">
    <location>
        <begin position="1028"/>
        <end position="1053"/>
    </location>
</feature>
<comment type="subcellular location">
    <subcellularLocation>
        <location evidence="1">Cell membrane</location>
        <topology evidence="1">Multi-pass membrane protein</topology>
    </subcellularLocation>
</comment>
<feature type="transmembrane region" description="Helical" evidence="10">
    <location>
        <begin position="960"/>
        <end position="983"/>
    </location>
</feature>
<keyword evidence="7" id="KW-0675">Receptor</keyword>
<dbReference type="AlphaFoldDB" id="A0A6I9YNU0"/>
<dbReference type="Pfam" id="PF00003">
    <property type="entry name" value="7tm_3"/>
    <property type="match status" value="1"/>
</dbReference>
<dbReference type="GO" id="GO:0004930">
    <property type="term" value="F:G protein-coupled receptor activity"/>
    <property type="evidence" value="ECO:0007669"/>
    <property type="project" value="UniProtKB-KW"/>
</dbReference>
<evidence type="ECO:0000256" key="1">
    <source>
        <dbReference type="ARBA" id="ARBA00004651"/>
    </source>
</evidence>
<dbReference type="RefSeq" id="XP_013926153.1">
    <property type="nucleotide sequence ID" value="XM_014070678.1"/>
</dbReference>
<evidence type="ECO:0000256" key="4">
    <source>
        <dbReference type="ARBA" id="ARBA00022989"/>
    </source>
</evidence>
<dbReference type="Pfam" id="PF01094">
    <property type="entry name" value="ANF_receptor"/>
    <property type="match status" value="2"/>
</dbReference>
<name>A0A6I9YNU0_9SAUR</name>
<evidence type="ECO:0000259" key="11">
    <source>
        <dbReference type="PROSITE" id="PS50259"/>
    </source>
</evidence>
<evidence type="ECO:0000256" key="6">
    <source>
        <dbReference type="ARBA" id="ARBA00023136"/>
    </source>
</evidence>
<dbReference type="PROSITE" id="PS00981">
    <property type="entry name" value="G_PROTEIN_RECEP_F3_3"/>
    <property type="match status" value="1"/>
</dbReference>
<dbReference type="InterPro" id="IPR004073">
    <property type="entry name" value="GPCR_3_vmron_rcpt_2"/>
</dbReference>
<evidence type="ECO:0000256" key="8">
    <source>
        <dbReference type="ARBA" id="ARBA00023180"/>
    </source>
</evidence>
<evidence type="ECO:0000256" key="5">
    <source>
        <dbReference type="ARBA" id="ARBA00023040"/>
    </source>
</evidence>
<accession>A0A6I9YNU0</accession>
<evidence type="ECO:0000313" key="13">
    <source>
        <dbReference type="RefSeq" id="XP_013926153.1"/>
    </source>
</evidence>
<dbReference type="Proteomes" id="UP000504617">
    <property type="component" value="Unplaced"/>
</dbReference>
<keyword evidence="8" id="KW-0325">Glycoprotein</keyword>
<evidence type="ECO:0000313" key="12">
    <source>
        <dbReference type="Proteomes" id="UP000504617"/>
    </source>
</evidence>
<reference evidence="13" key="1">
    <citation type="submission" date="2025-08" db="UniProtKB">
        <authorList>
            <consortium name="RefSeq"/>
        </authorList>
    </citation>
    <scope>IDENTIFICATION</scope>
    <source>
        <tissue evidence="13">Skeletal muscle</tissue>
    </source>
</reference>
<dbReference type="InterPro" id="IPR028082">
    <property type="entry name" value="Peripla_BP_I"/>
</dbReference>
<keyword evidence="9" id="KW-0807">Transducer</keyword>
<dbReference type="PROSITE" id="PS50259">
    <property type="entry name" value="G_PROTEIN_RECEP_F3_4"/>
    <property type="match status" value="1"/>
</dbReference>
<dbReference type="Gene3D" id="3.40.50.2300">
    <property type="match status" value="4"/>
</dbReference>
<keyword evidence="6 10" id="KW-0472">Membrane</keyword>
<dbReference type="GO" id="GO:0005886">
    <property type="term" value="C:plasma membrane"/>
    <property type="evidence" value="ECO:0007669"/>
    <property type="project" value="UniProtKB-SubCell"/>
</dbReference>
<feature type="transmembrane region" description="Helical" evidence="10">
    <location>
        <begin position="1184"/>
        <end position="1207"/>
    </location>
</feature>
<dbReference type="GeneID" id="106552415"/>
<dbReference type="InterPro" id="IPR017978">
    <property type="entry name" value="GPCR_3_C"/>
</dbReference>
<dbReference type="SUPFAM" id="SSF53822">
    <property type="entry name" value="Periplasmic binding protein-like I"/>
    <property type="match status" value="2"/>
</dbReference>
<dbReference type="CDD" id="cd15283">
    <property type="entry name" value="7tmC_V2R_pheromone"/>
    <property type="match status" value="1"/>
</dbReference>
<keyword evidence="2" id="KW-1003">Cell membrane</keyword>
<feature type="transmembrane region" description="Helical" evidence="10">
    <location>
        <begin position="1118"/>
        <end position="1140"/>
    </location>
</feature>
<dbReference type="InterPro" id="IPR000068">
    <property type="entry name" value="GPCR_3_Ca_sens_rcpt-rel"/>
</dbReference>
<keyword evidence="12" id="KW-1185">Reference proteome</keyword>
<keyword evidence="5" id="KW-0297">G-protein coupled receptor</keyword>
<organism evidence="12 13">
    <name type="scientific">Thamnophis sirtalis</name>
    <dbReference type="NCBI Taxonomy" id="35019"/>
    <lineage>
        <taxon>Eukaryota</taxon>
        <taxon>Metazoa</taxon>
        <taxon>Chordata</taxon>
        <taxon>Craniata</taxon>
        <taxon>Vertebrata</taxon>
        <taxon>Euteleostomi</taxon>
        <taxon>Lepidosauria</taxon>
        <taxon>Squamata</taxon>
        <taxon>Bifurcata</taxon>
        <taxon>Unidentata</taxon>
        <taxon>Episquamata</taxon>
        <taxon>Toxicofera</taxon>
        <taxon>Serpentes</taxon>
        <taxon>Colubroidea</taxon>
        <taxon>Colubridae</taxon>
        <taxon>Natricinae</taxon>
        <taxon>Thamnophis</taxon>
    </lineage>
</organism>